<dbReference type="EMBL" id="JAMFTQ010000006">
    <property type="protein sequence ID" value="MCP1387820.1"/>
    <property type="molecule type" value="Genomic_DNA"/>
</dbReference>
<dbReference type="NCBIfam" id="TIGR03930">
    <property type="entry name" value="WXG100_ESAT6"/>
    <property type="match status" value="1"/>
</dbReference>
<evidence type="ECO:0000313" key="3">
    <source>
        <dbReference type="Proteomes" id="UP001204000"/>
    </source>
</evidence>
<reference evidence="2" key="1">
    <citation type="submission" date="2022-05" db="EMBL/GenBank/DDBJ databases">
        <title>Corynebacterium sp. TA-R-1 sp. nov., isolated from human feces.</title>
        <authorList>
            <person name="Shamsuzzaman M."/>
            <person name="Dahal R.H."/>
        </authorList>
    </citation>
    <scope>NUCLEOTIDE SEQUENCE</scope>
    <source>
        <strain evidence="2">TA-R-1</strain>
    </source>
</reference>
<dbReference type="SUPFAM" id="SSF140453">
    <property type="entry name" value="EsxAB dimer-like"/>
    <property type="match status" value="1"/>
</dbReference>
<dbReference type="RefSeq" id="WP_253577700.1">
    <property type="nucleotide sequence ID" value="NZ_JAMFTQ010000006.1"/>
</dbReference>
<comment type="similarity">
    <text evidence="1">Belongs to the WXG100 family.</text>
</comment>
<keyword evidence="3" id="KW-1185">Reference proteome</keyword>
<evidence type="ECO:0000256" key="1">
    <source>
        <dbReference type="RuleBase" id="RU362001"/>
    </source>
</evidence>
<dbReference type="InterPro" id="IPR036689">
    <property type="entry name" value="ESAT-6-like_sf"/>
</dbReference>
<organism evidence="2 3">
    <name type="scientific">Corynebacterium stercoris</name>
    <dbReference type="NCBI Taxonomy" id="2943490"/>
    <lineage>
        <taxon>Bacteria</taxon>
        <taxon>Bacillati</taxon>
        <taxon>Actinomycetota</taxon>
        <taxon>Actinomycetes</taxon>
        <taxon>Mycobacteriales</taxon>
        <taxon>Corynebacteriaceae</taxon>
        <taxon>Corynebacterium</taxon>
    </lineage>
</organism>
<dbReference type="Proteomes" id="UP001204000">
    <property type="component" value="Unassembled WGS sequence"/>
</dbReference>
<proteinExistence type="inferred from homology"/>
<dbReference type="Pfam" id="PF06013">
    <property type="entry name" value="WXG100"/>
    <property type="match status" value="1"/>
</dbReference>
<sequence length="105" mass="11690">MSHFATEAEVMRATADHADAVNADVNREIDRIQDVAQSVRGSWEGRAQRSFDELMLRYDDAQRRLGEALNAIAVNIRDNAKHYENTDVTNTEGLDRLASTSGLAL</sequence>
<protein>
    <recommendedName>
        <fullName evidence="1">ESAT-6-like protein</fullName>
    </recommendedName>
</protein>
<evidence type="ECO:0000313" key="2">
    <source>
        <dbReference type="EMBL" id="MCP1387820.1"/>
    </source>
</evidence>
<accession>A0ABT1G1C1</accession>
<name>A0ABT1G1C1_9CORY</name>
<comment type="caution">
    <text evidence="2">The sequence shown here is derived from an EMBL/GenBank/DDBJ whole genome shotgun (WGS) entry which is preliminary data.</text>
</comment>
<dbReference type="Gene3D" id="1.10.287.1060">
    <property type="entry name" value="ESAT-6-like"/>
    <property type="match status" value="1"/>
</dbReference>
<gene>
    <name evidence="2" type="ORF">M5J20_06395</name>
</gene>
<dbReference type="InterPro" id="IPR010310">
    <property type="entry name" value="T7SS_ESAT-6-like"/>
</dbReference>